<evidence type="ECO:0000313" key="2">
    <source>
        <dbReference type="Proteomes" id="UP001162060"/>
    </source>
</evidence>
<gene>
    <name evidence="1" type="ORF">PM001_LOCUS14009</name>
</gene>
<accession>A0AAV1U6V1</accession>
<protein>
    <submittedName>
        <fullName evidence="1">Uncharacterized protein</fullName>
    </submittedName>
</protein>
<name>A0AAV1U6V1_9STRA</name>
<dbReference type="EMBL" id="CAKLBY020000139">
    <property type="protein sequence ID" value="CAK7928859.1"/>
    <property type="molecule type" value="Genomic_DNA"/>
</dbReference>
<sequence length="34" mass="3965">MKLESLVIAKQHVAVNMLLDFVHTARHIREVDCF</sequence>
<evidence type="ECO:0000313" key="1">
    <source>
        <dbReference type="EMBL" id="CAK7928859.1"/>
    </source>
</evidence>
<comment type="caution">
    <text evidence="1">The sequence shown here is derived from an EMBL/GenBank/DDBJ whole genome shotgun (WGS) entry which is preliminary data.</text>
</comment>
<dbReference type="Proteomes" id="UP001162060">
    <property type="component" value="Unassembled WGS sequence"/>
</dbReference>
<proteinExistence type="predicted"/>
<reference evidence="1" key="1">
    <citation type="submission" date="2024-01" db="EMBL/GenBank/DDBJ databases">
        <authorList>
            <person name="Webb A."/>
        </authorList>
    </citation>
    <scope>NUCLEOTIDE SEQUENCE</scope>
    <source>
        <strain evidence="1">Pm1</strain>
    </source>
</reference>
<organism evidence="1 2">
    <name type="scientific">Peronospora matthiolae</name>
    <dbReference type="NCBI Taxonomy" id="2874970"/>
    <lineage>
        <taxon>Eukaryota</taxon>
        <taxon>Sar</taxon>
        <taxon>Stramenopiles</taxon>
        <taxon>Oomycota</taxon>
        <taxon>Peronosporomycetes</taxon>
        <taxon>Peronosporales</taxon>
        <taxon>Peronosporaceae</taxon>
        <taxon>Peronospora</taxon>
    </lineage>
</organism>
<dbReference type="AlphaFoldDB" id="A0AAV1U6V1"/>